<comment type="caution">
    <text evidence="1">The sequence shown here is derived from an EMBL/GenBank/DDBJ whole genome shotgun (WGS) entry which is preliminary data.</text>
</comment>
<dbReference type="Proteomes" id="UP000682951">
    <property type="component" value="Unassembled WGS sequence"/>
</dbReference>
<name>A0ABS5HJ93_9BACT</name>
<protein>
    <submittedName>
        <fullName evidence="1">ComF family protein</fullName>
    </submittedName>
</protein>
<dbReference type="CDD" id="cd06223">
    <property type="entry name" value="PRTases_typeI"/>
    <property type="match status" value="1"/>
</dbReference>
<dbReference type="Gene3D" id="3.40.50.2020">
    <property type="match status" value="1"/>
</dbReference>
<gene>
    <name evidence="1" type="ORF">KDD93_07130</name>
</gene>
<accession>A0ABS5HJ93</accession>
<keyword evidence="2" id="KW-1185">Reference proteome</keyword>
<sequence>MRCFSCGCFTFGVFCRSCREILSTPNVAVRKVKDKQNELRIYSFYDYSDIKCLIHSKHQMHGLFAYKALANLSFKQFALNFTTQTPLNVVPIDDRIIHGYSHTAILARAMKSLNLKPLYRCLHSTSHISYSGQTLKFRQNNPRKFKLLNRPKYPVILVDDIITTGTTLLEAKTTLERNGFDVLCGIVLADARY</sequence>
<dbReference type="InterPro" id="IPR000836">
    <property type="entry name" value="PRTase_dom"/>
</dbReference>
<evidence type="ECO:0000313" key="2">
    <source>
        <dbReference type="Proteomes" id="UP000682951"/>
    </source>
</evidence>
<proteinExistence type="predicted"/>
<dbReference type="RefSeq" id="WP_212142252.1">
    <property type="nucleotide sequence ID" value="NZ_JAGSSW010000007.1"/>
</dbReference>
<dbReference type="SUPFAM" id="SSF53271">
    <property type="entry name" value="PRTase-like"/>
    <property type="match status" value="1"/>
</dbReference>
<evidence type="ECO:0000313" key="1">
    <source>
        <dbReference type="EMBL" id="MBR8464334.1"/>
    </source>
</evidence>
<dbReference type="EMBL" id="JAGSSW010000007">
    <property type="protein sequence ID" value="MBR8464334.1"/>
    <property type="molecule type" value="Genomic_DNA"/>
</dbReference>
<reference evidence="1 2" key="1">
    <citation type="submission" date="2021-04" db="EMBL/GenBank/DDBJ databases">
        <title>Molecular and phenotypic characterization and identification of bacterial isolates recovered from the Anatolian ground squirrels (Spermophilus xanthoprymnus) and which have the potential to form a new species in the Campylobacter genus.</title>
        <authorList>
            <person name="Aydin F."/>
            <person name="Abay S."/>
            <person name="Kayman T."/>
            <person name="Karakaya E."/>
            <person name="Mustak H.K."/>
            <person name="Mustak I.B."/>
            <person name="Bilgin N."/>
            <person name="Duzler A."/>
            <person name="Sahin O."/>
            <person name="Guran O."/>
            <person name="Saticioglu I.B."/>
        </authorList>
    </citation>
    <scope>NUCLEOTIDE SEQUENCE [LARGE SCALE GENOMIC DNA]</scope>
    <source>
        <strain evidence="2">faydin-G24</strain>
    </source>
</reference>
<dbReference type="InterPro" id="IPR029057">
    <property type="entry name" value="PRTase-like"/>
</dbReference>
<organism evidence="1 2">
    <name type="scientific">Campylobacter anatolicus</name>
    <dbReference type="NCBI Taxonomy" id="2829105"/>
    <lineage>
        <taxon>Bacteria</taxon>
        <taxon>Pseudomonadati</taxon>
        <taxon>Campylobacterota</taxon>
        <taxon>Epsilonproteobacteria</taxon>
        <taxon>Campylobacterales</taxon>
        <taxon>Campylobacteraceae</taxon>
        <taxon>Campylobacter</taxon>
    </lineage>
</organism>